<dbReference type="InterPro" id="IPR001264">
    <property type="entry name" value="Glyco_trans_51"/>
</dbReference>
<evidence type="ECO:0000256" key="7">
    <source>
        <dbReference type="ARBA" id="ARBA00022670"/>
    </source>
</evidence>
<dbReference type="PANTHER" id="PTHR32282">
    <property type="entry name" value="BINDING PROTEIN TRANSPEPTIDASE, PUTATIVE-RELATED"/>
    <property type="match status" value="1"/>
</dbReference>
<dbReference type="InterPro" id="IPR001460">
    <property type="entry name" value="PCN-bd_Tpept"/>
</dbReference>
<proteinExistence type="inferred from homology"/>
<comment type="similarity">
    <text evidence="4">In the N-terminal section; belongs to the glycosyltransferase 51 family.</text>
</comment>
<evidence type="ECO:0000256" key="16">
    <source>
        <dbReference type="ARBA" id="ARBA00034000"/>
    </source>
</evidence>
<evidence type="ECO:0000256" key="17">
    <source>
        <dbReference type="ARBA" id="ARBA00049902"/>
    </source>
</evidence>
<evidence type="ECO:0000256" key="4">
    <source>
        <dbReference type="ARBA" id="ARBA00007739"/>
    </source>
</evidence>
<keyword evidence="22" id="KW-1185">Reference proteome</keyword>
<evidence type="ECO:0000313" key="21">
    <source>
        <dbReference type="EMBL" id="KWT86056.1"/>
    </source>
</evidence>
<keyword evidence="12" id="KW-0573">Peptidoglycan synthesis</keyword>
<feature type="domain" description="Penicillin-binding protein transpeptidase" evidence="19">
    <location>
        <begin position="336"/>
        <end position="570"/>
    </location>
</feature>
<feature type="transmembrane region" description="Helical" evidence="18">
    <location>
        <begin position="21"/>
        <end position="44"/>
    </location>
</feature>
<evidence type="ECO:0000256" key="5">
    <source>
        <dbReference type="ARBA" id="ARBA00022475"/>
    </source>
</evidence>
<evidence type="ECO:0000256" key="15">
    <source>
        <dbReference type="ARBA" id="ARBA00023316"/>
    </source>
</evidence>
<organism evidence="21 22">
    <name type="scientific">Candidatus Magnetominusculus xianensis</name>
    <dbReference type="NCBI Taxonomy" id="1748249"/>
    <lineage>
        <taxon>Bacteria</taxon>
        <taxon>Pseudomonadati</taxon>
        <taxon>Nitrospirota</taxon>
        <taxon>Nitrospiria</taxon>
        <taxon>Nitrospirales</taxon>
        <taxon>Nitrospiraceae</taxon>
        <taxon>Candidatus Magnetominusculus</taxon>
    </lineage>
</organism>
<dbReference type="Gene3D" id="1.10.3810.10">
    <property type="entry name" value="Biosynthetic peptidoglycan transglycosylase-like"/>
    <property type="match status" value="1"/>
</dbReference>
<keyword evidence="11" id="KW-0133">Cell shape</keyword>
<accession>A0ABR5SFJ6</accession>
<evidence type="ECO:0000256" key="8">
    <source>
        <dbReference type="ARBA" id="ARBA00022676"/>
    </source>
</evidence>
<dbReference type="InterPro" id="IPR050396">
    <property type="entry name" value="Glycosyltr_51/Transpeptidase"/>
</dbReference>
<evidence type="ECO:0000256" key="6">
    <source>
        <dbReference type="ARBA" id="ARBA00022645"/>
    </source>
</evidence>
<comment type="catalytic activity">
    <reaction evidence="17">
        <text>[GlcNAc-(1-&gt;4)-Mur2Ac(oyl-L-Ala-gamma-D-Glu-L-Lys-D-Ala-D-Ala)](n)-di-trans,octa-cis-undecaprenyl diphosphate + beta-D-GlcNAc-(1-&gt;4)-Mur2Ac(oyl-L-Ala-gamma-D-Glu-L-Lys-D-Ala-D-Ala)-di-trans,octa-cis-undecaprenyl diphosphate = [GlcNAc-(1-&gt;4)-Mur2Ac(oyl-L-Ala-gamma-D-Glu-L-Lys-D-Ala-D-Ala)](n+1)-di-trans,octa-cis-undecaprenyl diphosphate + di-trans,octa-cis-undecaprenyl diphosphate + H(+)</text>
        <dbReference type="Rhea" id="RHEA:23708"/>
        <dbReference type="Rhea" id="RHEA-COMP:9602"/>
        <dbReference type="Rhea" id="RHEA-COMP:9603"/>
        <dbReference type="ChEBI" id="CHEBI:15378"/>
        <dbReference type="ChEBI" id="CHEBI:58405"/>
        <dbReference type="ChEBI" id="CHEBI:60033"/>
        <dbReference type="ChEBI" id="CHEBI:78435"/>
        <dbReference type="EC" id="2.4.99.28"/>
    </reaction>
</comment>
<comment type="catalytic activity">
    <reaction evidence="16">
        <text>Preferential cleavage: (Ac)2-L-Lys-D-Ala-|-D-Ala. Also transpeptidation of peptidyl-alanyl moieties that are N-acyl substituents of D-alanine.</text>
        <dbReference type="EC" id="3.4.16.4"/>
    </reaction>
</comment>
<evidence type="ECO:0000256" key="2">
    <source>
        <dbReference type="ARBA" id="ARBA00004752"/>
    </source>
</evidence>
<keyword evidence="14" id="KW-0511">Multifunctional enzyme</keyword>
<name>A0ABR5SFJ6_9BACT</name>
<gene>
    <name evidence="21" type="ORF">ASN18_1543</name>
</gene>
<keyword evidence="6" id="KW-0121">Carboxypeptidase</keyword>
<comment type="similarity">
    <text evidence="3">In the C-terminal section; belongs to the transpeptidase family.</text>
</comment>
<evidence type="ECO:0000256" key="14">
    <source>
        <dbReference type="ARBA" id="ARBA00023268"/>
    </source>
</evidence>
<dbReference type="RefSeq" id="WP_085052166.1">
    <property type="nucleotide sequence ID" value="NZ_LNQR01000057.1"/>
</dbReference>
<evidence type="ECO:0000256" key="1">
    <source>
        <dbReference type="ARBA" id="ARBA00004236"/>
    </source>
</evidence>
<keyword evidence="7" id="KW-0645">Protease</keyword>
<dbReference type="Proteomes" id="UP000060487">
    <property type="component" value="Unassembled WGS sequence"/>
</dbReference>
<evidence type="ECO:0000256" key="11">
    <source>
        <dbReference type="ARBA" id="ARBA00022960"/>
    </source>
</evidence>
<sequence>MAERTAEKTVAKKKAKTSKASIILPLILIVIAVSLGFFSGYLFWAFSDLPKIRQLEQYAPLESSIVYSADNEILAELFVERRTFVPYFSIPQHVKNAFIAVEDARFYKHSGIDFVRIVGAMIEDIKAGGFVQGGSTITQQLAKMLFLKPERSINRKVKEAALSIQIERHYTKDEIIGLYLNQAYFGTRAYGIEAAAFTYFGKTASNLSIAEAALLSAIPKAPSTYSPFKNAQKSLNRRNYAIRKMLENGFIDERQHDAALKEPLPTIPHTRKYKSPYFLDYVKNTLEDDYDEKLYTAGLKIYTTLDYRLQRAAEHAVDFGVSILNKRGRKNVQAALLAVDLKTGGIKAMVGGTDFWETQFNRVTQAVRQPGSSFKPIVYLAAFNQGFSPEDVIYDGPISFTGRNKADVWVPQNYEREYRGDVPIRFALAHSLNAATVYLADKVGIKNVIETAKMLGIKSTIQPYMPSALGASDMTLLELVYAYAAFATGKRFDHLSVERIVDRDGLLLEEQKAAPPKAILDNLAVEEMKTILRAVITEGTGRAAMSLPQTVYGKTGTTDDYVDAWFLGFDNNLAVGVWVGRDNHRPIGEKETGAHAALPIWMEFMKNE</sequence>
<comment type="pathway">
    <text evidence="2">Cell wall biogenesis; peptidoglycan biosynthesis.</text>
</comment>
<dbReference type="SUPFAM" id="SSF53955">
    <property type="entry name" value="Lysozyme-like"/>
    <property type="match status" value="1"/>
</dbReference>
<evidence type="ECO:0000256" key="3">
    <source>
        <dbReference type="ARBA" id="ARBA00007090"/>
    </source>
</evidence>
<evidence type="ECO:0000256" key="12">
    <source>
        <dbReference type="ARBA" id="ARBA00022984"/>
    </source>
</evidence>
<evidence type="ECO:0000259" key="20">
    <source>
        <dbReference type="Pfam" id="PF00912"/>
    </source>
</evidence>
<keyword evidence="13 18" id="KW-0472">Membrane</keyword>
<evidence type="ECO:0000256" key="9">
    <source>
        <dbReference type="ARBA" id="ARBA00022679"/>
    </source>
</evidence>
<comment type="subcellular location">
    <subcellularLocation>
        <location evidence="1">Cell membrane</location>
    </subcellularLocation>
</comment>
<comment type="caution">
    <text evidence="21">The sequence shown here is derived from an EMBL/GenBank/DDBJ whole genome shotgun (WGS) entry which is preliminary data.</text>
</comment>
<dbReference type="SUPFAM" id="SSF56601">
    <property type="entry name" value="beta-lactamase/transpeptidase-like"/>
    <property type="match status" value="1"/>
</dbReference>
<keyword evidence="18" id="KW-1133">Transmembrane helix</keyword>
<dbReference type="InterPro" id="IPR036950">
    <property type="entry name" value="PBP_transglycosylase"/>
</dbReference>
<dbReference type="Pfam" id="PF00905">
    <property type="entry name" value="Transpeptidase"/>
    <property type="match status" value="1"/>
</dbReference>
<keyword evidence="10" id="KW-0378">Hydrolase</keyword>
<keyword evidence="18" id="KW-0812">Transmembrane</keyword>
<feature type="domain" description="Glycosyl transferase family 51" evidence="20">
    <location>
        <begin position="72"/>
        <end position="245"/>
    </location>
</feature>
<evidence type="ECO:0000259" key="19">
    <source>
        <dbReference type="Pfam" id="PF00905"/>
    </source>
</evidence>
<evidence type="ECO:0000256" key="13">
    <source>
        <dbReference type="ARBA" id="ARBA00023136"/>
    </source>
</evidence>
<keyword evidence="5" id="KW-1003">Cell membrane</keyword>
<reference evidence="21 22" key="1">
    <citation type="submission" date="2015-11" db="EMBL/GenBank/DDBJ databases">
        <authorList>
            <person name="Lin W."/>
        </authorList>
    </citation>
    <scope>NUCLEOTIDE SEQUENCE [LARGE SCALE GENOMIC DNA]</scope>
    <source>
        <strain evidence="21 22">HCH-1</strain>
    </source>
</reference>
<dbReference type="Gene3D" id="3.40.710.10">
    <property type="entry name" value="DD-peptidase/beta-lactamase superfamily"/>
    <property type="match status" value="1"/>
</dbReference>
<evidence type="ECO:0000256" key="18">
    <source>
        <dbReference type="SAM" id="Phobius"/>
    </source>
</evidence>
<dbReference type="InterPro" id="IPR023346">
    <property type="entry name" value="Lysozyme-like_dom_sf"/>
</dbReference>
<dbReference type="Pfam" id="PF00912">
    <property type="entry name" value="Transgly"/>
    <property type="match status" value="1"/>
</dbReference>
<keyword evidence="15" id="KW-0961">Cell wall biogenesis/degradation</keyword>
<dbReference type="NCBIfam" id="TIGR02074">
    <property type="entry name" value="PBP_1a_fam"/>
    <property type="match status" value="1"/>
</dbReference>
<dbReference type="EMBL" id="LNQR01000057">
    <property type="protein sequence ID" value="KWT86056.1"/>
    <property type="molecule type" value="Genomic_DNA"/>
</dbReference>
<keyword evidence="9" id="KW-0808">Transferase</keyword>
<protein>
    <submittedName>
        <fullName evidence="21">Penicillin-binding protein 1A</fullName>
    </submittedName>
</protein>
<evidence type="ECO:0000313" key="22">
    <source>
        <dbReference type="Proteomes" id="UP000060487"/>
    </source>
</evidence>
<dbReference type="PANTHER" id="PTHR32282:SF11">
    <property type="entry name" value="PENICILLIN-BINDING PROTEIN 1B"/>
    <property type="match status" value="1"/>
</dbReference>
<dbReference type="InterPro" id="IPR012338">
    <property type="entry name" value="Beta-lactam/transpept-like"/>
</dbReference>
<evidence type="ECO:0000256" key="10">
    <source>
        <dbReference type="ARBA" id="ARBA00022801"/>
    </source>
</evidence>
<keyword evidence="8" id="KW-0328">Glycosyltransferase</keyword>